<dbReference type="GO" id="GO:0034702">
    <property type="term" value="C:monoatomic ion channel complex"/>
    <property type="evidence" value="ECO:0007669"/>
    <property type="project" value="UniProtKB-KW"/>
</dbReference>
<dbReference type="InterPro" id="IPR031846">
    <property type="entry name" value="Hvcn1"/>
</dbReference>
<dbReference type="VEuPathDB" id="FungiDB:SDRG_10264"/>
<evidence type="ECO:0000256" key="7">
    <source>
        <dbReference type="ARBA" id="ARBA00023065"/>
    </source>
</evidence>
<keyword evidence="13" id="KW-1185">Reference proteome</keyword>
<dbReference type="Proteomes" id="UP000030762">
    <property type="component" value="Unassembled WGS sequence"/>
</dbReference>
<evidence type="ECO:0000256" key="9">
    <source>
        <dbReference type="ARBA" id="ARBA00023303"/>
    </source>
</evidence>
<feature type="region of interest" description="Disordered" evidence="10">
    <location>
        <begin position="215"/>
        <end position="257"/>
    </location>
</feature>
<keyword evidence="4 11" id="KW-0812">Transmembrane</keyword>
<proteinExistence type="predicted"/>
<reference evidence="12 13" key="1">
    <citation type="submission" date="2012-04" db="EMBL/GenBank/DDBJ databases">
        <title>The Genome Sequence of Saprolegnia declina VS20.</title>
        <authorList>
            <consortium name="The Broad Institute Genome Sequencing Platform"/>
            <person name="Russ C."/>
            <person name="Nusbaum C."/>
            <person name="Tyler B."/>
            <person name="van West P."/>
            <person name="Dieguez-Uribeondo J."/>
            <person name="de Bruijn I."/>
            <person name="Tripathy S."/>
            <person name="Jiang R."/>
            <person name="Young S.K."/>
            <person name="Zeng Q."/>
            <person name="Gargeya S."/>
            <person name="Fitzgerald M."/>
            <person name="Haas B."/>
            <person name="Abouelleil A."/>
            <person name="Alvarado L."/>
            <person name="Arachchi H.M."/>
            <person name="Berlin A."/>
            <person name="Chapman S.B."/>
            <person name="Goldberg J."/>
            <person name="Griggs A."/>
            <person name="Gujja S."/>
            <person name="Hansen M."/>
            <person name="Howarth C."/>
            <person name="Imamovic A."/>
            <person name="Larimer J."/>
            <person name="McCowen C."/>
            <person name="Montmayeur A."/>
            <person name="Murphy C."/>
            <person name="Neiman D."/>
            <person name="Pearson M."/>
            <person name="Priest M."/>
            <person name="Roberts A."/>
            <person name="Saif S."/>
            <person name="Shea T."/>
            <person name="Sisk P."/>
            <person name="Sykes S."/>
            <person name="Wortman J."/>
            <person name="Nusbaum C."/>
            <person name="Birren B."/>
        </authorList>
    </citation>
    <scope>NUCLEOTIDE SEQUENCE [LARGE SCALE GENOMIC DNA]</scope>
    <source>
        <strain evidence="12 13">VS20</strain>
    </source>
</reference>
<dbReference type="GO" id="GO:0030171">
    <property type="term" value="F:voltage-gated proton channel activity"/>
    <property type="evidence" value="ECO:0007669"/>
    <property type="project" value="InterPro"/>
</dbReference>
<feature type="compositionally biased region" description="Acidic residues" evidence="10">
    <location>
        <begin position="219"/>
        <end position="235"/>
    </location>
</feature>
<protein>
    <recommendedName>
        <fullName evidence="14">Hydrogen voltage-gated channel 1</fullName>
    </recommendedName>
</protein>
<dbReference type="Gene3D" id="1.20.120.350">
    <property type="entry name" value="Voltage-gated potassium channels. Chain C"/>
    <property type="match status" value="1"/>
</dbReference>
<sequence>MTKDKDEPTVVAVTSGWSRRSVGVFLESPEAQLVMIALITLDVGSALLSAYLDLGASLGASAVVANRVLQSLSGFTQVAFLLEIAALVAVFELAFFSHIGYCLDMGVVAFAFSYELQYASAVMRVLGCLRYWRVCRFVWTLLAHEAAKTEAVATQLDAEKQKTQQLEMVSRQLHESLSKEHSATAQLNRTLQEYKDEIDTLKEALTIAATAMARQAQNDLDEAESEDDDDDEEDTASALRSPRLATDDLSEFQDASP</sequence>
<dbReference type="AlphaFoldDB" id="T0RPZ1"/>
<evidence type="ECO:0000256" key="1">
    <source>
        <dbReference type="ARBA" id="ARBA00004651"/>
    </source>
</evidence>
<dbReference type="PANTHER" id="PTHR46480">
    <property type="entry name" value="F20B24.22"/>
    <property type="match status" value="1"/>
</dbReference>
<dbReference type="EMBL" id="JH767165">
    <property type="protein sequence ID" value="EQC32067.1"/>
    <property type="molecule type" value="Genomic_DNA"/>
</dbReference>
<keyword evidence="5" id="KW-0851">Voltage-gated channel</keyword>
<keyword evidence="6 11" id="KW-1133">Transmembrane helix</keyword>
<evidence type="ECO:0000313" key="13">
    <source>
        <dbReference type="Proteomes" id="UP000030762"/>
    </source>
</evidence>
<evidence type="ECO:0000313" key="12">
    <source>
        <dbReference type="EMBL" id="EQC32067.1"/>
    </source>
</evidence>
<dbReference type="OrthoDB" id="427456at2759"/>
<dbReference type="GeneID" id="19950991"/>
<evidence type="ECO:0000256" key="3">
    <source>
        <dbReference type="ARBA" id="ARBA00022475"/>
    </source>
</evidence>
<dbReference type="PANTHER" id="PTHR46480:SF1">
    <property type="entry name" value="VOLTAGE-GATED HYDROGEN CHANNEL 1"/>
    <property type="match status" value="1"/>
</dbReference>
<comment type="subcellular location">
    <subcellularLocation>
        <location evidence="1">Cell membrane</location>
        <topology evidence="1">Multi-pass membrane protein</topology>
    </subcellularLocation>
</comment>
<dbReference type="InterPro" id="IPR027359">
    <property type="entry name" value="Volt_channel_dom_sf"/>
</dbReference>
<dbReference type="eggNOG" id="ENOG502S41M">
    <property type="taxonomic scope" value="Eukaryota"/>
</dbReference>
<name>T0RPZ1_SAPDV</name>
<accession>T0RPZ1</accession>
<evidence type="ECO:0000256" key="8">
    <source>
        <dbReference type="ARBA" id="ARBA00023136"/>
    </source>
</evidence>
<keyword evidence="8 11" id="KW-0472">Membrane</keyword>
<keyword evidence="7" id="KW-0406">Ion transport</keyword>
<dbReference type="OMA" id="GCLRYWR"/>
<evidence type="ECO:0000256" key="2">
    <source>
        <dbReference type="ARBA" id="ARBA00022448"/>
    </source>
</evidence>
<dbReference type="RefSeq" id="XP_008614469.1">
    <property type="nucleotide sequence ID" value="XM_008616247.1"/>
</dbReference>
<evidence type="ECO:0000256" key="10">
    <source>
        <dbReference type="SAM" id="MobiDB-lite"/>
    </source>
</evidence>
<keyword evidence="3" id="KW-1003">Cell membrane</keyword>
<feature type="transmembrane region" description="Helical" evidence="11">
    <location>
        <begin position="72"/>
        <end position="96"/>
    </location>
</feature>
<organism evidence="12 13">
    <name type="scientific">Saprolegnia diclina (strain VS20)</name>
    <dbReference type="NCBI Taxonomy" id="1156394"/>
    <lineage>
        <taxon>Eukaryota</taxon>
        <taxon>Sar</taxon>
        <taxon>Stramenopiles</taxon>
        <taxon>Oomycota</taxon>
        <taxon>Saprolegniomycetes</taxon>
        <taxon>Saprolegniales</taxon>
        <taxon>Saprolegniaceae</taxon>
        <taxon>Saprolegnia</taxon>
    </lineage>
</organism>
<evidence type="ECO:0000256" key="4">
    <source>
        <dbReference type="ARBA" id="ARBA00022692"/>
    </source>
</evidence>
<gene>
    <name evidence="12" type="ORF">SDRG_10264</name>
</gene>
<keyword evidence="2" id="KW-0813">Transport</keyword>
<dbReference type="InParanoid" id="T0RPZ1"/>
<evidence type="ECO:0000256" key="6">
    <source>
        <dbReference type="ARBA" id="ARBA00022989"/>
    </source>
</evidence>
<evidence type="ECO:0008006" key="14">
    <source>
        <dbReference type="Google" id="ProtNLM"/>
    </source>
</evidence>
<evidence type="ECO:0000256" key="5">
    <source>
        <dbReference type="ARBA" id="ARBA00022882"/>
    </source>
</evidence>
<keyword evidence="9" id="KW-0407">Ion channel</keyword>
<dbReference type="GO" id="GO:0005886">
    <property type="term" value="C:plasma membrane"/>
    <property type="evidence" value="ECO:0007669"/>
    <property type="project" value="UniProtKB-SubCell"/>
</dbReference>
<evidence type="ECO:0000256" key="11">
    <source>
        <dbReference type="SAM" id="Phobius"/>
    </source>
</evidence>